<keyword evidence="1" id="KW-0812">Transmembrane</keyword>
<keyword evidence="1" id="KW-1133">Transmembrane helix</keyword>
<organism evidence="2 3">
    <name type="scientific">Halosegnis marinus</name>
    <dbReference type="NCBI Taxonomy" id="3034023"/>
    <lineage>
        <taxon>Archaea</taxon>
        <taxon>Methanobacteriati</taxon>
        <taxon>Methanobacteriota</taxon>
        <taxon>Stenosarchaea group</taxon>
        <taxon>Halobacteria</taxon>
        <taxon>Halobacteriales</taxon>
        <taxon>Natronomonadaceae</taxon>
        <taxon>Halosegnis</taxon>
    </lineage>
</organism>
<proteinExistence type="predicted"/>
<feature type="transmembrane region" description="Helical" evidence="1">
    <location>
        <begin position="34"/>
        <end position="53"/>
    </location>
</feature>
<dbReference type="Proteomes" id="UP001596398">
    <property type="component" value="Unassembled WGS sequence"/>
</dbReference>
<keyword evidence="1" id="KW-0472">Membrane</keyword>
<reference evidence="2 3" key="1">
    <citation type="journal article" date="2019" name="Int. J. Syst. Evol. Microbiol.">
        <title>The Global Catalogue of Microorganisms (GCM) 10K type strain sequencing project: providing services to taxonomists for standard genome sequencing and annotation.</title>
        <authorList>
            <consortium name="The Broad Institute Genomics Platform"/>
            <consortium name="The Broad Institute Genome Sequencing Center for Infectious Disease"/>
            <person name="Wu L."/>
            <person name="Ma J."/>
        </authorList>
    </citation>
    <scope>NUCLEOTIDE SEQUENCE [LARGE SCALE GENOMIC DNA]</scope>
    <source>
        <strain evidence="2 3">DT85</strain>
    </source>
</reference>
<evidence type="ECO:0000313" key="3">
    <source>
        <dbReference type="Proteomes" id="UP001596398"/>
    </source>
</evidence>
<feature type="transmembrane region" description="Helical" evidence="1">
    <location>
        <begin position="9"/>
        <end position="28"/>
    </location>
</feature>
<name>A0ABD5ZM67_9EURY</name>
<protein>
    <submittedName>
        <fullName evidence="2">Uncharacterized protein</fullName>
    </submittedName>
</protein>
<dbReference type="EMBL" id="JBHTAP010000001">
    <property type="protein sequence ID" value="MFC7234372.1"/>
    <property type="molecule type" value="Genomic_DNA"/>
</dbReference>
<comment type="caution">
    <text evidence="2">The sequence shown here is derived from an EMBL/GenBank/DDBJ whole genome shotgun (WGS) entry which is preliminary data.</text>
</comment>
<keyword evidence="3" id="KW-1185">Reference proteome</keyword>
<sequence length="59" mass="6465">MDSALRRRLDIGLAMLLVCVLVLVALGFRYAPRYTFVLLVVGGGGGAFVRDYLRRHGVA</sequence>
<accession>A0ABD5ZM67</accession>
<dbReference type="RefSeq" id="WP_276235373.1">
    <property type="nucleotide sequence ID" value="NZ_CP119802.1"/>
</dbReference>
<dbReference type="GeneID" id="79266040"/>
<dbReference type="AlphaFoldDB" id="A0ABD5ZM67"/>
<gene>
    <name evidence="2" type="ORF">ACFQJ4_03480</name>
</gene>
<evidence type="ECO:0000256" key="1">
    <source>
        <dbReference type="SAM" id="Phobius"/>
    </source>
</evidence>
<evidence type="ECO:0000313" key="2">
    <source>
        <dbReference type="EMBL" id="MFC7234372.1"/>
    </source>
</evidence>